<dbReference type="Pfam" id="PF07690">
    <property type="entry name" value="MFS_1"/>
    <property type="match status" value="1"/>
</dbReference>
<feature type="transmembrane region" description="Helical" evidence="5">
    <location>
        <begin position="245"/>
        <end position="269"/>
    </location>
</feature>
<feature type="transmembrane region" description="Helical" evidence="5">
    <location>
        <begin position="401"/>
        <end position="422"/>
    </location>
</feature>
<feature type="transmembrane region" description="Helical" evidence="5">
    <location>
        <begin position="183"/>
        <end position="203"/>
    </location>
</feature>
<feature type="domain" description="Major facilitator superfamily (MFS) profile" evidence="6">
    <location>
        <begin position="13"/>
        <end position="427"/>
    </location>
</feature>
<reference evidence="8 10" key="2">
    <citation type="submission" date="2015-07" db="EMBL/GenBank/DDBJ databases">
        <title>Whole genome sequence of Ardenticatena maritima DSM 23922.</title>
        <authorList>
            <person name="Hemp J."/>
            <person name="Ward L.M."/>
            <person name="Pace L.A."/>
            <person name="Fischer W.W."/>
        </authorList>
    </citation>
    <scope>NUCLEOTIDE SEQUENCE [LARGE SCALE GENOMIC DNA]</scope>
    <source>
        <strain evidence="8 10">110S</strain>
    </source>
</reference>
<sequence length="432" mass="46450">MTPDRSFQANLARRLPFFYGWVVVGVCFVVITLLFAVRLSFGLFFDALIRSGEFNWSRGSTAGVFSLSMIIATLGGMPTGWLLDRYGARKVFTSGLCLLIAGLVLTSRIRSLREFYLAYGVLAGLGITILSLPVHATTISRWFSRTGRRGLAIGLAFSGTGIGVLTIIPFLERVITRWGWREGYLLLAALLGGIALPITLLFLRNHPSELGLSPDGAPSPLTPDSTTRATPHTTWHWHDAIQTPAFWLLLLAGGLSLFSLRMVTVHQIAHFVDRGFSRQTAATIFGGSGLITGFSFIFFGRLSDSIGRERAFMLGTLFQVLAFGLLLIVSPRYPVGMLYLYAVCWGLGEGSRSGLLTAIASDTFPGPAIGAIVGSLGATFALGAALGSWVGGVLFDMTHTYTVPFSIALGATVLATLTVWAVKRMTPTPTAA</sequence>
<evidence type="ECO:0000256" key="5">
    <source>
        <dbReference type="SAM" id="Phobius"/>
    </source>
</evidence>
<comment type="caution">
    <text evidence="7">The sequence shown here is derived from an EMBL/GenBank/DDBJ whole genome shotgun (WGS) entry which is preliminary data.</text>
</comment>
<dbReference type="PANTHER" id="PTHR11360">
    <property type="entry name" value="MONOCARBOXYLATE TRANSPORTER"/>
    <property type="match status" value="1"/>
</dbReference>
<feature type="transmembrane region" description="Helical" evidence="5">
    <location>
        <begin position="115"/>
        <end position="139"/>
    </location>
</feature>
<dbReference type="FunCoup" id="A0A0M8K7H8">
    <property type="interactions" value="152"/>
</dbReference>
<feature type="transmembrane region" description="Helical" evidence="5">
    <location>
        <begin position="151"/>
        <end position="171"/>
    </location>
</feature>
<dbReference type="OrthoDB" id="9773404at2"/>
<dbReference type="SUPFAM" id="SSF103473">
    <property type="entry name" value="MFS general substrate transporter"/>
    <property type="match status" value="1"/>
</dbReference>
<feature type="transmembrane region" description="Helical" evidence="5">
    <location>
        <begin position="64"/>
        <end position="84"/>
    </location>
</feature>
<keyword evidence="4 5" id="KW-0472">Membrane</keyword>
<dbReference type="GO" id="GO:0022857">
    <property type="term" value="F:transmembrane transporter activity"/>
    <property type="evidence" value="ECO:0007669"/>
    <property type="project" value="InterPro"/>
</dbReference>
<feature type="transmembrane region" description="Helical" evidence="5">
    <location>
        <begin position="371"/>
        <end position="395"/>
    </location>
</feature>
<dbReference type="Proteomes" id="UP000050502">
    <property type="component" value="Unassembled WGS sequence"/>
</dbReference>
<dbReference type="EMBL" id="BBZA01000029">
    <property type="protein sequence ID" value="GAP62059.1"/>
    <property type="molecule type" value="Genomic_DNA"/>
</dbReference>
<reference evidence="9" key="3">
    <citation type="submission" date="2015-08" db="EMBL/GenBank/DDBJ databases">
        <title>Draft Genome Sequence of a Heterotrophic Facultative Anaerobic Bacterium Ardenticatena maritima Strain 110S.</title>
        <authorList>
            <person name="Kawaichi S."/>
            <person name="Yoshida T."/>
            <person name="Sako Y."/>
            <person name="Nakamura R."/>
        </authorList>
    </citation>
    <scope>NUCLEOTIDE SEQUENCE [LARGE SCALE GENOMIC DNA]</scope>
    <source>
        <strain evidence="9">110S</strain>
    </source>
</reference>
<proteinExistence type="predicted"/>
<evidence type="ECO:0000256" key="3">
    <source>
        <dbReference type="ARBA" id="ARBA00022989"/>
    </source>
</evidence>
<reference evidence="7 9" key="1">
    <citation type="journal article" date="2015" name="Genome Announc.">
        <title>Draft Genome Sequence of a Heterotrophic Facultative Anaerobic Thermophilic Bacterium, Ardenticatena maritima Strain 110ST.</title>
        <authorList>
            <person name="Kawaichi S."/>
            <person name="Yoshida T."/>
            <person name="Sako Y."/>
            <person name="Nakamura R."/>
        </authorList>
    </citation>
    <scope>NUCLEOTIDE SEQUENCE [LARGE SCALE GENOMIC DNA]</scope>
    <source>
        <strain evidence="7 9">110S</strain>
    </source>
</reference>
<dbReference type="RefSeq" id="WP_054491984.1">
    <property type="nucleotide sequence ID" value="NZ_BBZA01000029.1"/>
</dbReference>
<evidence type="ECO:0000313" key="10">
    <source>
        <dbReference type="Proteomes" id="UP000050502"/>
    </source>
</evidence>
<evidence type="ECO:0000313" key="7">
    <source>
        <dbReference type="EMBL" id="GAP62059.1"/>
    </source>
</evidence>
<feature type="transmembrane region" description="Helical" evidence="5">
    <location>
        <begin position="311"/>
        <end position="333"/>
    </location>
</feature>
<dbReference type="GO" id="GO:0005886">
    <property type="term" value="C:plasma membrane"/>
    <property type="evidence" value="ECO:0007669"/>
    <property type="project" value="UniProtKB-SubCell"/>
</dbReference>
<feature type="transmembrane region" description="Helical" evidence="5">
    <location>
        <begin position="21"/>
        <end position="44"/>
    </location>
</feature>
<dbReference type="PROSITE" id="PS50850">
    <property type="entry name" value="MFS"/>
    <property type="match status" value="1"/>
</dbReference>
<dbReference type="InterPro" id="IPR020846">
    <property type="entry name" value="MFS_dom"/>
</dbReference>
<evidence type="ECO:0000259" key="6">
    <source>
        <dbReference type="PROSITE" id="PS50850"/>
    </source>
</evidence>
<comment type="subcellular location">
    <subcellularLocation>
        <location evidence="1">Cell membrane</location>
        <topology evidence="1">Multi-pass membrane protein</topology>
    </subcellularLocation>
</comment>
<evidence type="ECO:0000256" key="2">
    <source>
        <dbReference type="ARBA" id="ARBA00022692"/>
    </source>
</evidence>
<name>A0A0M8K7H8_9CHLR</name>
<dbReference type="Gene3D" id="1.20.1250.20">
    <property type="entry name" value="MFS general substrate transporter like domains"/>
    <property type="match status" value="2"/>
</dbReference>
<keyword evidence="3 5" id="KW-1133">Transmembrane helix</keyword>
<feature type="transmembrane region" description="Helical" evidence="5">
    <location>
        <begin position="281"/>
        <end position="299"/>
    </location>
</feature>
<dbReference type="InterPro" id="IPR050327">
    <property type="entry name" value="Proton-linked_MCT"/>
</dbReference>
<evidence type="ECO:0000313" key="9">
    <source>
        <dbReference type="Proteomes" id="UP000037784"/>
    </source>
</evidence>
<dbReference type="AlphaFoldDB" id="A0A0M8K7H8"/>
<dbReference type="STRING" id="872965.SE16_09835"/>
<gene>
    <name evidence="7" type="ORF">ARMA_0482</name>
    <name evidence="8" type="ORF">SE16_09835</name>
</gene>
<keyword evidence="9" id="KW-1185">Reference proteome</keyword>
<dbReference type="InterPro" id="IPR011701">
    <property type="entry name" value="MFS"/>
</dbReference>
<accession>A0A0M8K7H8</accession>
<protein>
    <recommendedName>
        <fullName evidence="6">Major facilitator superfamily (MFS) profile domain-containing protein</fullName>
    </recommendedName>
</protein>
<dbReference type="EMBL" id="LGKN01000005">
    <property type="protein sequence ID" value="KPL87842.1"/>
    <property type="molecule type" value="Genomic_DNA"/>
</dbReference>
<evidence type="ECO:0000256" key="4">
    <source>
        <dbReference type="ARBA" id="ARBA00023136"/>
    </source>
</evidence>
<dbReference type="Proteomes" id="UP000037784">
    <property type="component" value="Unassembled WGS sequence"/>
</dbReference>
<dbReference type="CDD" id="cd17355">
    <property type="entry name" value="MFS_YcxA_like"/>
    <property type="match status" value="1"/>
</dbReference>
<evidence type="ECO:0000313" key="8">
    <source>
        <dbReference type="EMBL" id="KPL87842.1"/>
    </source>
</evidence>
<organism evidence="7 9">
    <name type="scientific">Ardenticatena maritima</name>
    <dbReference type="NCBI Taxonomy" id="872965"/>
    <lineage>
        <taxon>Bacteria</taxon>
        <taxon>Bacillati</taxon>
        <taxon>Chloroflexota</taxon>
        <taxon>Ardenticatenia</taxon>
        <taxon>Ardenticatenales</taxon>
        <taxon>Ardenticatenaceae</taxon>
        <taxon>Ardenticatena</taxon>
    </lineage>
</organism>
<dbReference type="PANTHER" id="PTHR11360:SF284">
    <property type="entry name" value="EG:103B4.3 PROTEIN-RELATED"/>
    <property type="match status" value="1"/>
</dbReference>
<keyword evidence="2 5" id="KW-0812">Transmembrane</keyword>
<dbReference type="InterPro" id="IPR036259">
    <property type="entry name" value="MFS_trans_sf"/>
</dbReference>
<evidence type="ECO:0000256" key="1">
    <source>
        <dbReference type="ARBA" id="ARBA00004651"/>
    </source>
</evidence>
<dbReference type="InParanoid" id="A0A0M8K7H8"/>